<keyword evidence="1" id="KW-1133">Transmembrane helix</keyword>
<name>A0A2T6ZZW5_TUBBO</name>
<evidence type="ECO:0000313" key="2">
    <source>
        <dbReference type="EMBL" id="PUU81038.1"/>
    </source>
</evidence>
<evidence type="ECO:0000313" key="3">
    <source>
        <dbReference type="Proteomes" id="UP000244722"/>
    </source>
</evidence>
<dbReference type="AlphaFoldDB" id="A0A2T6ZZW5"/>
<sequence length="64" mass="7076">MHGTLFSWQSALVTVQTSLTINWSIISNSCTRGCGGRSLSFLLFLVLYHPSSSLLLPLPYLFIS</sequence>
<organism evidence="2 3">
    <name type="scientific">Tuber borchii</name>
    <name type="common">White truffle</name>
    <dbReference type="NCBI Taxonomy" id="42251"/>
    <lineage>
        <taxon>Eukaryota</taxon>
        <taxon>Fungi</taxon>
        <taxon>Dikarya</taxon>
        <taxon>Ascomycota</taxon>
        <taxon>Pezizomycotina</taxon>
        <taxon>Pezizomycetes</taxon>
        <taxon>Pezizales</taxon>
        <taxon>Tuberaceae</taxon>
        <taxon>Tuber</taxon>
    </lineage>
</organism>
<dbReference type="EMBL" id="NESQ01000052">
    <property type="protein sequence ID" value="PUU81038.1"/>
    <property type="molecule type" value="Genomic_DNA"/>
</dbReference>
<dbReference type="Proteomes" id="UP000244722">
    <property type="component" value="Unassembled WGS sequence"/>
</dbReference>
<gene>
    <name evidence="2" type="ORF">B9Z19DRAFT_1078071</name>
</gene>
<keyword evidence="3" id="KW-1185">Reference proteome</keyword>
<keyword evidence="1" id="KW-0812">Transmembrane</keyword>
<evidence type="ECO:0000256" key="1">
    <source>
        <dbReference type="SAM" id="Phobius"/>
    </source>
</evidence>
<reference evidence="2 3" key="1">
    <citation type="submission" date="2017-04" db="EMBL/GenBank/DDBJ databases">
        <title>Draft genome sequence of Tuber borchii Vittad., a whitish edible truffle.</title>
        <authorList>
            <consortium name="DOE Joint Genome Institute"/>
            <person name="Murat C."/>
            <person name="Kuo A."/>
            <person name="Barry K.W."/>
            <person name="Clum A."/>
            <person name="Dockter R.B."/>
            <person name="Fauchery L."/>
            <person name="Iotti M."/>
            <person name="Kohler A."/>
            <person name="Labutti K."/>
            <person name="Lindquist E.A."/>
            <person name="Lipzen A."/>
            <person name="Ohm R.A."/>
            <person name="Wang M."/>
            <person name="Grigoriev I.V."/>
            <person name="Zambonelli A."/>
            <person name="Martin F.M."/>
        </authorList>
    </citation>
    <scope>NUCLEOTIDE SEQUENCE [LARGE SCALE GENOMIC DNA]</scope>
    <source>
        <strain evidence="2 3">Tbo3840</strain>
    </source>
</reference>
<proteinExistence type="predicted"/>
<feature type="transmembrane region" description="Helical" evidence="1">
    <location>
        <begin position="6"/>
        <end position="26"/>
    </location>
</feature>
<keyword evidence="1" id="KW-0472">Membrane</keyword>
<protein>
    <submittedName>
        <fullName evidence="2">Uncharacterized protein</fullName>
    </submittedName>
</protein>
<comment type="caution">
    <text evidence="2">The sequence shown here is derived from an EMBL/GenBank/DDBJ whole genome shotgun (WGS) entry which is preliminary data.</text>
</comment>
<feature type="transmembrane region" description="Helical" evidence="1">
    <location>
        <begin position="38"/>
        <end position="63"/>
    </location>
</feature>
<accession>A0A2T6ZZW5</accession>